<keyword evidence="8 14" id="KW-0418">Kinase</keyword>
<evidence type="ECO:0000256" key="10">
    <source>
        <dbReference type="ARBA" id="ARBA00023012"/>
    </source>
</evidence>
<evidence type="ECO:0000256" key="11">
    <source>
        <dbReference type="ARBA" id="ARBA00023136"/>
    </source>
</evidence>
<comment type="catalytic activity">
    <reaction evidence="1">
        <text>ATP + protein L-histidine = ADP + protein N-phospho-L-histidine.</text>
        <dbReference type="EC" id="2.7.13.3"/>
    </reaction>
</comment>
<feature type="transmembrane region" description="Helical" evidence="12">
    <location>
        <begin position="169"/>
        <end position="189"/>
    </location>
</feature>
<dbReference type="GO" id="GO:0000155">
    <property type="term" value="F:phosphorelay sensor kinase activity"/>
    <property type="evidence" value="ECO:0007669"/>
    <property type="project" value="InterPro"/>
</dbReference>
<dbReference type="AlphaFoldDB" id="A0A1T5MN92"/>
<dbReference type="InterPro" id="IPR036097">
    <property type="entry name" value="HisK_dim/P_sf"/>
</dbReference>
<keyword evidence="12" id="KW-1133">Transmembrane helix</keyword>
<evidence type="ECO:0000259" key="13">
    <source>
        <dbReference type="PROSITE" id="PS50109"/>
    </source>
</evidence>
<dbReference type="Gene3D" id="1.10.287.130">
    <property type="match status" value="1"/>
</dbReference>
<evidence type="ECO:0000256" key="9">
    <source>
        <dbReference type="ARBA" id="ARBA00022840"/>
    </source>
</evidence>
<dbReference type="InterPro" id="IPR050351">
    <property type="entry name" value="BphY/WalK/GraS-like"/>
</dbReference>
<dbReference type="FunFam" id="3.30.565.10:FF:000023">
    <property type="entry name" value="PAS domain-containing sensor histidine kinase"/>
    <property type="match status" value="1"/>
</dbReference>
<dbReference type="InterPro" id="IPR036890">
    <property type="entry name" value="HATPase_C_sf"/>
</dbReference>
<dbReference type="OrthoDB" id="9786919at2"/>
<dbReference type="GO" id="GO:0005524">
    <property type="term" value="F:ATP binding"/>
    <property type="evidence" value="ECO:0007669"/>
    <property type="project" value="UniProtKB-KW"/>
</dbReference>
<accession>A0A1T5MN92</accession>
<keyword evidence="11 12" id="KW-0472">Membrane</keyword>
<dbReference type="Pfam" id="PF00512">
    <property type="entry name" value="HisKA"/>
    <property type="match status" value="1"/>
</dbReference>
<dbReference type="EMBL" id="FUZT01000019">
    <property type="protein sequence ID" value="SKC89378.1"/>
    <property type="molecule type" value="Genomic_DNA"/>
</dbReference>
<evidence type="ECO:0000256" key="4">
    <source>
        <dbReference type="ARBA" id="ARBA00022475"/>
    </source>
</evidence>
<evidence type="ECO:0000256" key="6">
    <source>
        <dbReference type="ARBA" id="ARBA00022679"/>
    </source>
</evidence>
<dbReference type="GO" id="GO:0005886">
    <property type="term" value="C:plasma membrane"/>
    <property type="evidence" value="ECO:0007669"/>
    <property type="project" value="UniProtKB-SubCell"/>
</dbReference>
<feature type="transmembrane region" description="Helical" evidence="12">
    <location>
        <begin position="12"/>
        <end position="29"/>
    </location>
</feature>
<dbReference type="InterPro" id="IPR005467">
    <property type="entry name" value="His_kinase_dom"/>
</dbReference>
<comment type="subcellular location">
    <subcellularLocation>
        <location evidence="2">Cell membrane</location>
    </subcellularLocation>
</comment>
<keyword evidence="4" id="KW-1003">Cell membrane</keyword>
<keyword evidence="6" id="KW-0808">Transferase</keyword>
<dbReference type="SMART" id="SM00387">
    <property type="entry name" value="HATPase_c"/>
    <property type="match status" value="1"/>
</dbReference>
<evidence type="ECO:0000256" key="5">
    <source>
        <dbReference type="ARBA" id="ARBA00022553"/>
    </source>
</evidence>
<evidence type="ECO:0000256" key="1">
    <source>
        <dbReference type="ARBA" id="ARBA00000085"/>
    </source>
</evidence>
<organism evidence="14 15">
    <name type="scientific">Maledivibacter halophilus</name>
    <dbReference type="NCBI Taxonomy" id="36842"/>
    <lineage>
        <taxon>Bacteria</taxon>
        <taxon>Bacillati</taxon>
        <taxon>Bacillota</taxon>
        <taxon>Clostridia</taxon>
        <taxon>Peptostreptococcales</taxon>
        <taxon>Caminicellaceae</taxon>
        <taxon>Maledivibacter</taxon>
    </lineage>
</organism>
<keyword evidence="12" id="KW-0812">Transmembrane</keyword>
<dbReference type="CDD" id="cd00075">
    <property type="entry name" value="HATPase"/>
    <property type="match status" value="1"/>
</dbReference>
<proteinExistence type="predicted"/>
<dbReference type="SUPFAM" id="SSF47384">
    <property type="entry name" value="Homodimeric domain of signal transducing histidine kinase"/>
    <property type="match status" value="1"/>
</dbReference>
<evidence type="ECO:0000313" key="14">
    <source>
        <dbReference type="EMBL" id="SKC89378.1"/>
    </source>
</evidence>
<dbReference type="GO" id="GO:0016036">
    <property type="term" value="P:cellular response to phosphate starvation"/>
    <property type="evidence" value="ECO:0007669"/>
    <property type="project" value="TreeGrafter"/>
</dbReference>
<dbReference type="CDD" id="cd00082">
    <property type="entry name" value="HisKA"/>
    <property type="match status" value="1"/>
</dbReference>
<evidence type="ECO:0000256" key="2">
    <source>
        <dbReference type="ARBA" id="ARBA00004236"/>
    </source>
</evidence>
<dbReference type="Gene3D" id="6.10.340.10">
    <property type="match status" value="1"/>
</dbReference>
<dbReference type="Pfam" id="PF02518">
    <property type="entry name" value="HATPase_c"/>
    <property type="match status" value="1"/>
</dbReference>
<dbReference type="RefSeq" id="WP_079495612.1">
    <property type="nucleotide sequence ID" value="NZ_FUZT01000019.1"/>
</dbReference>
<dbReference type="PRINTS" id="PR00344">
    <property type="entry name" value="BCTRLSENSOR"/>
</dbReference>
<dbReference type="GO" id="GO:0004721">
    <property type="term" value="F:phosphoprotein phosphatase activity"/>
    <property type="evidence" value="ECO:0007669"/>
    <property type="project" value="TreeGrafter"/>
</dbReference>
<dbReference type="InterPro" id="IPR003661">
    <property type="entry name" value="HisK_dim/P_dom"/>
</dbReference>
<feature type="domain" description="Histidine kinase" evidence="13">
    <location>
        <begin position="271"/>
        <end position="484"/>
    </location>
</feature>
<sequence>MKAGIKLKIMGFIFLLLLFTMFFLGFFVIKGEIEYEATRIEEFLGYEKNNIEKEFHLNFKNRYDEIEEDMDSFGDYIYHKYYFKNPKAIVYDLKGNPLVDTNYTEEQIVNRNSKKIIDTIKNDKILYTIRRDKIYYYFPLKKEGDVKGFVEFLYRNRALGSLRKNTQQLFIGFGLISLILGIGIAYLYFSKLVKDISNLNGWVKGIKSGKKEILAPLKRKDEIGELSKGIIEMSSAIQNSMDELHKEKSNLKLAVTKLEQMTKEQREFLGTVTHEFKTPLTSIRAYGDLLTLYEDKDLSKEAGENIVQQSNRLVEMVDKILNLSYREKYDFEMEFETLDIKNILEEICFMMEPKAEKHNISINKQLCAIKIKGDENMMRHIFINLIDNGIKYNYDFGKIFIKNWENENSVFVEIKDTGIGISKEDQEKIFEPFYRVDRENIEGRGGTGLGLALVNKFVKRHGGNISFNSSKKVGSIFTIEFKKS</sequence>
<dbReference type="PANTHER" id="PTHR45453:SF1">
    <property type="entry name" value="PHOSPHATE REGULON SENSOR PROTEIN PHOR"/>
    <property type="match status" value="1"/>
</dbReference>
<reference evidence="15" key="1">
    <citation type="submission" date="2017-02" db="EMBL/GenBank/DDBJ databases">
        <authorList>
            <person name="Varghese N."/>
            <person name="Submissions S."/>
        </authorList>
    </citation>
    <scope>NUCLEOTIDE SEQUENCE [LARGE SCALE GENOMIC DNA]</scope>
    <source>
        <strain evidence="15">M1</strain>
    </source>
</reference>
<keyword evidence="10" id="KW-0902">Two-component regulatory system</keyword>
<dbReference type="Proteomes" id="UP000190285">
    <property type="component" value="Unassembled WGS sequence"/>
</dbReference>
<dbReference type="PANTHER" id="PTHR45453">
    <property type="entry name" value="PHOSPHATE REGULON SENSOR PROTEIN PHOR"/>
    <property type="match status" value="1"/>
</dbReference>
<dbReference type="EC" id="2.7.13.3" evidence="3"/>
<evidence type="ECO:0000256" key="3">
    <source>
        <dbReference type="ARBA" id="ARBA00012438"/>
    </source>
</evidence>
<dbReference type="SMART" id="SM00388">
    <property type="entry name" value="HisKA"/>
    <property type="match status" value="1"/>
</dbReference>
<keyword evidence="9" id="KW-0067">ATP-binding</keyword>
<dbReference type="Gene3D" id="3.30.565.10">
    <property type="entry name" value="Histidine kinase-like ATPase, C-terminal domain"/>
    <property type="match status" value="1"/>
</dbReference>
<gene>
    <name evidence="14" type="ORF">SAMN02194393_05021</name>
</gene>
<dbReference type="PROSITE" id="PS50109">
    <property type="entry name" value="HIS_KIN"/>
    <property type="match status" value="1"/>
</dbReference>
<evidence type="ECO:0000256" key="7">
    <source>
        <dbReference type="ARBA" id="ARBA00022741"/>
    </source>
</evidence>
<dbReference type="SUPFAM" id="SSF55874">
    <property type="entry name" value="ATPase domain of HSP90 chaperone/DNA topoisomerase II/histidine kinase"/>
    <property type="match status" value="1"/>
</dbReference>
<evidence type="ECO:0000256" key="8">
    <source>
        <dbReference type="ARBA" id="ARBA00022777"/>
    </source>
</evidence>
<dbReference type="InterPro" id="IPR003594">
    <property type="entry name" value="HATPase_dom"/>
</dbReference>
<keyword evidence="5" id="KW-0597">Phosphoprotein</keyword>
<dbReference type="InterPro" id="IPR004358">
    <property type="entry name" value="Sig_transdc_His_kin-like_C"/>
</dbReference>
<evidence type="ECO:0000256" key="12">
    <source>
        <dbReference type="SAM" id="Phobius"/>
    </source>
</evidence>
<keyword evidence="7" id="KW-0547">Nucleotide-binding</keyword>
<evidence type="ECO:0000313" key="15">
    <source>
        <dbReference type="Proteomes" id="UP000190285"/>
    </source>
</evidence>
<keyword evidence="15" id="KW-1185">Reference proteome</keyword>
<protein>
    <recommendedName>
        <fullName evidence="3">histidine kinase</fullName>
        <ecNumber evidence="3">2.7.13.3</ecNumber>
    </recommendedName>
</protein>
<dbReference type="STRING" id="36842.SAMN02194393_05021"/>
<name>A0A1T5MN92_9FIRM</name>